<reference evidence="6" key="1">
    <citation type="submission" date="2021-02" db="EMBL/GenBank/DDBJ databases">
        <authorList>
            <person name="Nowell W R."/>
        </authorList>
    </citation>
    <scope>NUCLEOTIDE SEQUENCE</scope>
</reference>
<dbReference type="EMBL" id="CAJOBG010041663">
    <property type="protein sequence ID" value="CAF4411443.1"/>
    <property type="molecule type" value="Genomic_DNA"/>
</dbReference>
<feature type="transmembrane region" description="Helical" evidence="5">
    <location>
        <begin position="6"/>
        <end position="38"/>
    </location>
</feature>
<evidence type="ECO:0000256" key="3">
    <source>
        <dbReference type="ARBA" id="ARBA00023004"/>
    </source>
</evidence>
<dbReference type="Proteomes" id="UP000663866">
    <property type="component" value="Unassembled WGS sequence"/>
</dbReference>
<dbReference type="PANTHER" id="PTHR20883">
    <property type="entry name" value="PHYTANOYL-COA DIOXYGENASE DOMAIN CONTAINING 1"/>
    <property type="match status" value="1"/>
</dbReference>
<keyword evidence="2" id="KW-0479">Metal-binding</keyword>
<dbReference type="AlphaFoldDB" id="A0A820PX86"/>
<keyword evidence="3" id="KW-0408">Iron</keyword>
<protein>
    <recommendedName>
        <fullName evidence="8">Phytanoyl-CoA dioxygenase</fullName>
    </recommendedName>
</protein>
<evidence type="ECO:0008006" key="8">
    <source>
        <dbReference type="Google" id="ProtNLM"/>
    </source>
</evidence>
<evidence type="ECO:0000256" key="5">
    <source>
        <dbReference type="SAM" id="Phobius"/>
    </source>
</evidence>
<evidence type="ECO:0000313" key="7">
    <source>
        <dbReference type="Proteomes" id="UP000663866"/>
    </source>
</evidence>
<comment type="similarity">
    <text evidence="4">Belongs to the PhyH family. PHYHD1 subfamily.</text>
</comment>
<dbReference type="PANTHER" id="PTHR20883:SF15">
    <property type="entry name" value="PHYTANOYL-COA DIOXYGENASE DOMAIN-CONTAINING PROTEIN 1"/>
    <property type="match status" value="1"/>
</dbReference>
<keyword evidence="5" id="KW-1133">Transmembrane helix</keyword>
<evidence type="ECO:0000256" key="2">
    <source>
        <dbReference type="ARBA" id="ARBA00022723"/>
    </source>
</evidence>
<organism evidence="6 7">
    <name type="scientific">Rotaria magnacalcarata</name>
    <dbReference type="NCBI Taxonomy" id="392030"/>
    <lineage>
        <taxon>Eukaryota</taxon>
        <taxon>Metazoa</taxon>
        <taxon>Spiralia</taxon>
        <taxon>Gnathifera</taxon>
        <taxon>Rotifera</taxon>
        <taxon>Eurotatoria</taxon>
        <taxon>Bdelloidea</taxon>
        <taxon>Philodinida</taxon>
        <taxon>Philodinidae</taxon>
        <taxon>Rotaria</taxon>
    </lineage>
</organism>
<name>A0A820PX86_9BILA</name>
<keyword evidence="7" id="KW-1185">Reference proteome</keyword>
<dbReference type="SUPFAM" id="SSF51197">
    <property type="entry name" value="Clavaminate synthase-like"/>
    <property type="match status" value="1"/>
</dbReference>
<keyword evidence="5" id="KW-0472">Membrane</keyword>
<dbReference type="Gene3D" id="2.60.120.620">
    <property type="entry name" value="q2cbj1_9rhob like domain"/>
    <property type="match status" value="1"/>
</dbReference>
<dbReference type="InterPro" id="IPR008775">
    <property type="entry name" value="Phytyl_CoA_dOase-like"/>
</dbReference>
<evidence type="ECO:0000313" key="6">
    <source>
        <dbReference type="EMBL" id="CAF4411443.1"/>
    </source>
</evidence>
<dbReference type="GO" id="GO:0046872">
    <property type="term" value="F:metal ion binding"/>
    <property type="evidence" value="ECO:0007669"/>
    <property type="project" value="UniProtKB-KW"/>
</dbReference>
<dbReference type="Pfam" id="PF05721">
    <property type="entry name" value="PhyH"/>
    <property type="match status" value="1"/>
</dbReference>
<evidence type="ECO:0000256" key="4">
    <source>
        <dbReference type="ARBA" id="ARBA00038356"/>
    </source>
</evidence>
<comment type="cofactor">
    <cofactor evidence="1">
        <name>Fe cation</name>
        <dbReference type="ChEBI" id="CHEBI:24875"/>
    </cofactor>
</comment>
<proteinExistence type="inferred from homology"/>
<comment type="caution">
    <text evidence="6">The sequence shown here is derived from an EMBL/GenBank/DDBJ whole genome shotgun (WGS) entry which is preliminary data.</text>
</comment>
<evidence type="ECO:0000256" key="1">
    <source>
        <dbReference type="ARBA" id="ARBA00001962"/>
    </source>
</evidence>
<keyword evidence="5" id="KW-0812">Transmembrane</keyword>
<sequence length="346" mass="40124">HIYHTLYFALSILHILYSATSTLHMHLVYTGLIVRIFINQKFNDKKNTQTHTNISSTKMLSQDQLHQYRQDGFLVIKELLTIDECQQLKTAANKLIDGWQPEEDYLWIFPNGETRERSGARQMIDSSDKISFFIEKDAVDPQTGKLNREKHLSVSMIGHYLHMLEPNFKTIAFSDKIKAIARDLQYIKPAIRQSLYIFKQPLIGEKITSHRDASYVSNEPFKIDGIWIALEDATVENGCLWFIPGSHSTPTQRHYIRNPNEQEFNEGKLLINMGEDQFDENAFIPVEVKAGDAVLIDGQVAHKSEQNKSSYTRQICAFHIFESHNSIYKKENWLQLTEPFPLLYDE</sequence>
<accession>A0A820PX86</accession>
<feature type="non-terminal residue" evidence="6">
    <location>
        <position position="1"/>
    </location>
</feature>
<gene>
    <name evidence="6" type="ORF">OVN521_LOCUS35495</name>
</gene>